<gene>
    <name evidence="2" type="ORF">HKBW3S47_01992</name>
</gene>
<dbReference type="AlphaFoldDB" id="A0A6V8QA56"/>
<organism evidence="2 3">
    <name type="scientific">Candidatus Hakubella thermalkaliphila</name>
    <dbReference type="NCBI Taxonomy" id="2754717"/>
    <lineage>
        <taxon>Bacteria</taxon>
        <taxon>Bacillati</taxon>
        <taxon>Actinomycetota</taxon>
        <taxon>Actinomycetota incertae sedis</taxon>
        <taxon>Candidatus Hakubellales</taxon>
        <taxon>Candidatus Hakubellaceae</taxon>
        <taxon>Candidatus Hakubella</taxon>
    </lineage>
</organism>
<evidence type="ECO:0000313" key="3">
    <source>
        <dbReference type="Proteomes" id="UP000569018"/>
    </source>
</evidence>
<feature type="compositionally biased region" description="Basic and acidic residues" evidence="1">
    <location>
        <begin position="1"/>
        <end position="11"/>
    </location>
</feature>
<accession>A0A6V8QA56</accession>
<evidence type="ECO:0000313" key="2">
    <source>
        <dbReference type="EMBL" id="GFP40296.1"/>
    </source>
</evidence>
<dbReference type="RefSeq" id="WP_219857135.1">
    <property type="nucleotide sequence ID" value="NZ_BLSD01000195.1"/>
</dbReference>
<proteinExistence type="predicted"/>
<feature type="region of interest" description="Disordered" evidence="1">
    <location>
        <begin position="1"/>
        <end position="33"/>
    </location>
</feature>
<protein>
    <submittedName>
        <fullName evidence="2">Uncharacterized protein</fullName>
    </submittedName>
</protein>
<name>A0A6V8QA56_9ACTN</name>
<reference evidence="2 3" key="1">
    <citation type="journal article" date="2020" name="Front. Microbiol.">
        <title>Single-cell genomics of novel Actinobacteria with the Wood-Ljungdahl pathway discovered in a serpentinizing system.</title>
        <authorList>
            <person name="Merino N."/>
            <person name="Kawai M."/>
            <person name="Boyd E.S."/>
            <person name="Colman D.R."/>
            <person name="McGlynn S.E."/>
            <person name="Nealson K.H."/>
            <person name="Kurokawa K."/>
            <person name="Hongoh Y."/>
        </authorList>
    </citation>
    <scope>NUCLEOTIDE SEQUENCE [LARGE SCALE GENOMIC DNA]</scope>
    <source>
        <strain evidence="2 3">S47</strain>
    </source>
</reference>
<dbReference type="EMBL" id="BLSD01000195">
    <property type="protein sequence ID" value="GFP40296.1"/>
    <property type="molecule type" value="Genomic_DNA"/>
</dbReference>
<feature type="region of interest" description="Disordered" evidence="1">
    <location>
        <begin position="54"/>
        <end position="74"/>
    </location>
</feature>
<comment type="caution">
    <text evidence="2">The sequence shown here is derived from an EMBL/GenBank/DDBJ whole genome shotgun (WGS) entry which is preliminary data.</text>
</comment>
<sequence>VQEQETLKNGDENGPLEPENERKIGSSQGDSAELGLKEITHSLIRANFAHYSDGSPNRPIIGASTGTKSGSGGPWINRNAAASGLIPILSS</sequence>
<feature type="non-terminal residue" evidence="2">
    <location>
        <position position="1"/>
    </location>
</feature>
<dbReference type="Proteomes" id="UP000569018">
    <property type="component" value="Unassembled WGS sequence"/>
</dbReference>
<evidence type="ECO:0000256" key="1">
    <source>
        <dbReference type="SAM" id="MobiDB-lite"/>
    </source>
</evidence>